<dbReference type="SUPFAM" id="SSF53850">
    <property type="entry name" value="Periplasmic binding protein-like II"/>
    <property type="match status" value="1"/>
</dbReference>
<evidence type="ECO:0008006" key="3">
    <source>
        <dbReference type="Google" id="ProtNLM"/>
    </source>
</evidence>
<evidence type="ECO:0000313" key="1">
    <source>
        <dbReference type="EMBL" id="CTQ70727.1"/>
    </source>
</evidence>
<dbReference type="AlphaFoldDB" id="A0A0M7A7Y8"/>
<evidence type="ECO:0000313" key="2">
    <source>
        <dbReference type="Proteomes" id="UP000053235"/>
    </source>
</evidence>
<dbReference type="STRING" id="388408.LAX5112_02590"/>
<keyword evidence="2" id="KW-1185">Reference proteome</keyword>
<name>A0A0M7A7Y8_9HYPH</name>
<accession>A0A0M7A7Y8</accession>
<sequence length="228" mass="24898">MARNLFPPVFALLLLVGTSLGEPARGRDCLNFLAVNSFTFGSIISSLQESFARSGVCFEIDYAPAPRNSLLLRQGKVDGELFRIPDYKNTIGNTAIMVPEPIIEGYGLLVAVSQDVLDENPADIQGMAVGRGVVWQNHVSLPSSGVSEVGDYEALMTMLRTGRVSAVLIDNVNFALLRTPEESLFAKRVTPKLQAHLFLHASQASLLPEIDTAIRVWKEKHAPTQGDY</sequence>
<dbReference type="EMBL" id="CXWD01000009">
    <property type="protein sequence ID" value="CTQ70727.1"/>
    <property type="molecule type" value="Genomic_DNA"/>
</dbReference>
<protein>
    <recommendedName>
        <fullName evidence="3">Solute-binding protein family 3/N-terminal domain-containing protein</fullName>
    </recommendedName>
</protein>
<gene>
    <name evidence="1" type="ORF">LAX5112_02590</name>
</gene>
<organism evidence="1 2">
    <name type="scientific">Roseibium alexandrii</name>
    <dbReference type="NCBI Taxonomy" id="388408"/>
    <lineage>
        <taxon>Bacteria</taxon>
        <taxon>Pseudomonadati</taxon>
        <taxon>Pseudomonadota</taxon>
        <taxon>Alphaproteobacteria</taxon>
        <taxon>Hyphomicrobiales</taxon>
        <taxon>Stappiaceae</taxon>
        <taxon>Roseibium</taxon>
    </lineage>
</organism>
<proteinExistence type="predicted"/>
<dbReference type="Proteomes" id="UP000053235">
    <property type="component" value="Unassembled WGS sequence"/>
</dbReference>
<reference evidence="2" key="1">
    <citation type="submission" date="2015-07" db="EMBL/GenBank/DDBJ databases">
        <authorList>
            <person name="Rodrigo-Torres Lidia"/>
            <person name="Arahal R.David."/>
        </authorList>
    </citation>
    <scope>NUCLEOTIDE SEQUENCE [LARGE SCALE GENOMIC DNA]</scope>
    <source>
        <strain evidence="2">CECT 5112</strain>
    </source>
</reference>